<feature type="transmembrane region" description="Helical" evidence="5">
    <location>
        <begin position="468"/>
        <end position="489"/>
    </location>
</feature>
<dbReference type="AlphaFoldDB" id="A0A1C6UQ38"/>
<dbReference type="GeneID" id="43278807"/>
<feature type="transmembrane region" description="Helical" evidence="5">
    <location>
        <begin position="59"/>
        <end position="77"/>
    </location>
</feature>
<feature type="transmembrane region" description="Helical" evidence="5">
    <location>
        <begin position="355"/>
        <end position="381"/>
    </location>
</feature>
<dbReference type="OrthoDB" id="3767381at2"/>
<dbReference type="GO" id="GO:0140359">
    <property type="term" value="F:ABC-type transporter activity"/>
    <property type="evidence" value="ECO:0007669"/>
    <property type="project" value="InterPro"/>
</dbReference>
<sequence>MSVPAFVRRFLADYARNRVNLLLLVVVPVVFVAVVAGTLADAARILGGRGGAAVEDATAAWSAAFLAGIGMYFQSAATRDTDQRVVLAGLRPARMVAARLLTGLTLAVLVSAIALLTLGLRTGVDRPGHVVVGTLMAAVVYIGIGAAVGTLVGNPVNGTVVVLLIWILDVFLGPAMGAQERVGTRILPLHFVTSWMVNLPSGHGGRLGDFGWGLVWTVTAMAVAWVLAVWRTRRGGKVRRQHRPGGWWAQLAGAARAGRRDGYRNPALWALYVAIPVIFILLADAITPDQPISVTVREHGRRLAQMYPMPEVHGATMAPIAVASLAALAGLFTVLDSRAGDRRAALAGLRPAALLAGRLGVLAAAALLATVVSLATTASIFDAVRWPVYAGGNVLVALTYALVGALIAPVFGRVGGVFVAFLLPFLDLGISQSPMLRAQPPTWAKALPGYGGVRVLIDGALTRGFDELGALLVALGWLVALFLAVTVVYRWSVAPPGGARAMSPEPEGAGP</sequence>
<evidence type="ECO:0000256" key="3">
    <source>
        <dbReference type="ARBA" id="ARBA00022989"/>
    </source>
</evidence>
<dbReference type="Pfam" id="PF12698">
    <property type="entry name" value="ABC2_membrane_3"/>
    <property type="match status" value="1"/>
</dbReference>
<protein>
    <submittedName>
        <fullName evidence="7">ABC-2 family transporter protein</fullName>
    </submittedName>
</protein>
<feature type="transmembrane region" description="Helical" evidence="5">
    <location>
        <begin position="316"/>
        <end position="335"/>
    </location>
</feature>
<dbReference type="STRING" id="47854.GA0070603_2155"/>
<gene>
    <name evidence="7" type="ORF">GA0070603_2155</name>
</gene>
<dbReference type="InterPro" id="IPR013525">
    <property type="entry name" value="ABC2_TM"/>
</dbReference>
<evidence type="ECO:0000313" key="7">
    <source>
        <dbReference type="EMBL" id="SCL56174.1"/>
    </source>
</evidence>
<dbReference type="RefSeq" id="WP_091311076.1">
    <property type="nucleotide sequence ID" value="NZ_FMIB01000002.1"/>
</dbReference>
<feature type="transmembrane region" description="Helical" evidence="5">
    <location>
        <begin position="21"/>
        <end position="39"/>
    </location>
</feature>
<keyword evidence="2 5" id="KW-0812">Transmembrane</keyword>
<comment type="subcellular location">
    <subcellularLocation>
        <location evidence="1">Membrane</location>
        <topology evidence="1">Multi-pass membrane protein</topology>
    </subcellularLocation>
</comment>
<organism evidence="7 8">
    <name type="scientific">Micromonospora chersina</name>
    <dbReference type="NCBI Taxonomy" id="47854"/>
    <lineage>
        <taxon>Bacteria</taxon>
        <taxon>Bacillati</taxon>
        <taxon>Actinomycetota</taxon>
        <taxon>Actinomycetes</taxon>
        <taxon>Micromonosporales</taxon>
        <taxon>Micromonosporaceae</taxon>
        <taxon>Micromonospora</taxon>
    </lineage>
</organism>
<feature type="transmembrane region" description="Helical" evidence="5">
    <location>
        <begin position="401"/>
        <end position="426"/>
    </location>
</feature>
<evidence type="ECO:0000259" key="6">
    <source>
        <dbReference type="Pfam" id="PF12698"/>
    </source>
</evidence>
<evidence type="ECO:0000256" key="5">
    <source>
        <dbReference type="SAM" id="Phobius"/>
    </source>
</evidence>
<evidence type="ECO:0000256" key="1">
    <source>
        <dbReference type="ARBA" id="ARBA00004141"/>
    </source>
</evidence>
<name>A0A1C6UQ38_9ACTN</name>
<dbReference type="GO" id="GO:0016020">
    <property type="term" value="C:membrane"/>
    <property type="evidence" value="ECO:0007669"/>
    <property type="project" value="UniProtKB-SubCell"/>
</dbReference>
<keyword evidence="3 5" id="KW-1133">Transmembrane helix</keyword>
<dbReference type="Proteomes" id="UP000198605">
    <property type="component" value="Unassembled WGS sequence"/>
</dbReference>
<keyword evidence="8" id="KW-1185">Reference proteome</keyword>
<accession>A0A1C6UQ38</accession>
<keyword evidence="4 5" id="KW-0472">Membrane</keyword>
<feature type="transmembrane region" description="Helical" evidence="5">
    <location>
        <begin position="130"/>
        <end position="152"/>
    </location>
</feature>
<feature type="transmembrane region" description="Helical" evidence="5">
    <location>
        <begin position="266"/>
        <end position="286"/>
    </location>
</feature>
<feature type="transmembrane region" description="Helical" evidence="5">
    <location>
        <begin position="98"/>
        <end position="118"/>
    </location>
</feature>
<evidence type="ECO:0000256" key="2">
    <source>
        <dbReference type="ARBA" id="ARBA00022692"/>
    </source>
</evidence>
<feature type="domain" description="ABC-2 type transporter transmembrane" evidence="6">
    <location>
        <begin position="83"/>
        <end position="230"/>
    </location>
</feature>
<reference evidence="8" key="1">
    <citation type="submission" date="2016-06" db="EMBL/GenBank/DDBJ databases">
        <authorList>
            <person name="Varghese N."/>
            <person name="Submissions Spin"/>
        </authorList>
    </citation>
    <scope>NUCLEOTIDE SEQUENCE [LARGE SCALE GENOMIC DNA]</scope>
    <source>
        <strain evidence="8">DSM 44151</strain>
    </source>
</reference>
<feature type="transmembrane region" description="Helical" evidence="5">
    <location>
        <begin position="159"/>
        <end position="178"/>
    </location>
</feature>
<dbReference type="EMBL" id="FMIB01000002">
    <property type="protein sequence ID" value="SCL56174.1"/>
    <property type="molecule type" value="Genomic_DNA"/>
</dbReference>
<proteinExistence type="predicted"/>
<feature type="transmembrane region" description="Helical" evidence="5">
    <location>
        <begin position="210"/>
        <end position="230"/>
    </location>
</feature>
<evidence type="ECO:0000256" key="4">
    <source>
        <dbReference type="ARBA" id="ARBA00023136"/>
    </source>
</evidence>
<evidence type="ECO:0000313" key="8">
    <source>
        <dbReference type="Proteomes" id="UP000198605"/>
    </source>
</evidence>